<evidence type="ECO:0000256" key="1">
    <source>
        <dbReference type="SAM" id="MobiDB-lite"/>
    </source>
</evidence>
<accession>A0A0A0KPT1</accession>
<dbReference type="AlphaFoldDB" id="A0A0A0KPT1"/>
<organism evidence="2 3">
    <name type="scientific">Cucumis sativus</name>
    <name type="common">Cucumber</name>
    <dbReference type="NCBI Taxonomy" id="3659"/>
    <lineage>
        <taxon>Eukaryota</taxon>
        <taxon>Viridiplantae</taxon>
        <taxon>Streptophyta</taxon>
        <taxon>Embryophyta</taxon>
        <taxon>Tracheophyta</taxon>
        <taxon>Spermatophyta</taxon>
        <taxon>Magnoliopsida</taxon>
        <taxon>eudicotyledons</taxon>
        <taxon>Gunneridae</taxon>
        <taxon>Pentapetalae</taxon>
        <taxon>rosids</taxon>
        <taxon>fabids</taxon>
        <taxon>Cucurbitales</taxon>
        <taxon>Cucurbitaceae</taxon>
        <taxon>Benincaseae</taxon>
        <taxon>Cucumis</taxon>
    </lineage>
</organism>
<evidence type="ECO:0000313" key="3">
    <source>
        <dbReference type="Proteomes" id="UP000029981"/>
    </source>
</evidence>
<reference evidence="2 3" key="4">
    <citation type="journal article" date="2011" name="BMC Genomics">
        <title>RNA-Seq improves annotation of protein-coding genes in the cucumber genome.</title>
        <authorList>
            <person name="Li Z."/>
            <person name="Zhang Z."/>
            <person name="Yan P."/>
            <person name="Huang S."/>
            <person name="Fei Z."/>
            <person name="Lin K."/>
        </authorList>
    </citation>
    <scope>NUCLEOTIDE SEQUENCE [LARGE SCALE GENOMIC DNA]</scope>
    <source>
        <strain evidence="3">cv. 9930</strain>
    </source>
</reference>
<name>A0A0A0KPT1_CUCSA</name>
<reference evidence="2 3" key="2">
    <citation type="journal article" date="2009" name="PLoS ONE">
        <title>An integrated genetic and cytogenetic map of the cucumber genome.</title>
        <authorList>
            <person name="Ren Y."/>
            <person name="Zhang Z."/>
            <person name="Liu J."/>
            <person name="Staub J.E."/>
            <person name="Han Y."/>
            <person name="Cheng Z."/>
            <person name="Li X."/>
            <person name="Lu J."/>
            <person name="Miao H."/>
            <person name="Kang H."/>
            <person name="Xie B."/>
            <person name="Gu X."/>
            <person name="Wang X."/>
            <person name="Du Y."/>
            <person name="Jin W."/>
            <person name="Huang S."/>
        </authorList>
    </citation>
    <scope>NUCLEOTIDE SEQUENCE [LARGE SCALE GENOMIC DNA]</scope>
    <source>
        <strain evidence="3">cv. 9930</strain>
    </source>
</reference>
<dbReference type="Gramene" id="KGN50889">
    <property type="protein sequence ID" value="KGN50889"/>
    <property type="gene ID" value="Csa_5G314850"/>
</dbReference>
<protein>
    <submittedName>
        <fullName evidence="2">Uncharacterized protein</fullName>
    </submittedName>
</protein>
<proteinExistence type="predicted"/>
<gene>
    <name evidence="2" type="ORF">Csa_5G314850</name>
</gene>
<sequence length="351" mass="38201">MTGPSPPPVKIHTYKAAVQSFPNKPPKHEVVKPIPNRSDPRSSPHSNWKSMALIHVYDATVAKSLHKHEDRALEISICGSWMQLTSSYLCHQTASYGGWIDIFDLPPILCYEQIVKFIGNHCGGYVGCANQTGRGLNFKGARLKIRPKSYGLIPARLLLPMELAGLKITVRIRGVNVMTTPNTLATAAADTHAVVRESTLPAAASMGIKSALTHQKSRDSRQFEFSANFPNPVAINIPCEQIPSHSPALPYPNTLVGPTKSSSPSFNQPSLAMVTFQADSSNLREGTKHVATPENQLQTFSDSEADLTALSPKDDFATHSWEDAVFGENPTESNLSITILPPVPTDLHNPI</sequence>
<dbReference type="EMBL" id="CM002926">
    <property type="protein sequence ID" value="KGN50889.1"/>
    <property type="molecule type" value="Genomic_DNA"/>
</dbReference>
<feature type="region of interest" description="Disordered" evidence="1">
    <location>
        <begin position="21"/>
        <end position="46"/>
    </location>
</feature>
<reference evidence="2 3" key="1">
    <citation type="journal article" date="2009" name="Nat. Genet.">
        <title>The genome of the cucumber, Cucumis sativus L.</title>
        <authorList>
            <person name="Huang S."/>
            <person name="Li R."/>
            <person name="Zhang Z."/>
            <person name="Li L."/>
            <person name="Gu X."/>
            <person name="Fan W."/>
            <person name="Lucas W.J."/>
            <person name="Wang X."/>
            <person name="Xie B."/>
            <person name="Ni P."/>
            <person name="Ren Y."/>
            <person name="Zhu H."/>
            <person name="Li J."/>
            <person name="Lin K."/>
            <person name="Jin W."/>
            <person name="Fei Z."/>
            <person name="Li G."/>
            <person name="Staub J."/>
            <person name="Kilian A."/>
            <person name="van der Vossen E.A."/>
            <person name="Wu Y."/>
            <person name="Guo J."/>
            <person name="He J."/>
            <person name="Jia Z."/>
            <person name="Ren Y."/>
            <person name="Tian G."/>
            <person name="Lu Y."/>
            <person name="Ruan J."/>
            <person name="Qian W."/>
            <person name="Wang M."/>
            <person name="Huang Q."/>
            <person name="Li B."/>
            <person name="Xuan Z."/>
            <person name="Cao J."/>
            <person name="Asan"/>
            <person name="Wu Z."/>
            <person name="Zhang J."/>
            <person name="Cai Q."/>
            <person name="Bai Y."/>
            <person name="Zhao B."/>
            <person name="Han Y."/>
            <person name="Li Y."/>
            <person name="Li X."/>
            <person name="Wang S."/>
            <person name="Shi Q."/>
            <person name="Liu S."/>
            <person name="Cho W.K."/>
            <person name="Kim J.Y."/>
            <person name="Xu Y."/>
            <person name="Heller-Uszynska K."/>
            <person name="Miao H."/>
            <person name="Cheng Z."/>
            <person name="Zhang S."/>
            <person name="Wu J."/>
            <person name="Yang Y."/>
            <person name="Kang H."/>
            <person name="Li M."/>
            <person name="Liang H."/>
            <person name="Ren X."/>
            <person name="Shi Z."/>
            <person name="Wen M."/>
            <person name="Jian M."/>
            <person name="Yang H."/>
            <person name="Zhang G."/>
            <person name="Yang Z."/>
            <person name="Chen R."/>
            <person name="Liu S."/>
            <person name="Li J."/>
            <person name="Ma L."/>
            <person name="Liu H."/>
            <person name="Zhou Y."/>
            <person name="Zhao J."/>
            <person name="Fang X."/>
            <person name="Li G."/>
            <person name="Fang L."/>
            <person name="Li Y."/>
            <person name="Liu D."/>
            <person name="Zheng H."/>
            <person name="Zhang Y."/>
            <person name="Qin N."/>
            <person name="Li Z."/>
            <person name="Yang G."/>
            <person name="Yang S."/>
            <person name="Bolund L."/>
            <person name="Kristiansen K."/>
            <person name="Zheng H."/>
            <person name="Li S."/>
            <person name="Zhang X."/>
            <person name="Yang H."/>
            <person name="Wang J."/>
            <person name="Sun R."/>
            <person name="Zhang B."/>
            <person name="Jiang S."/>
            <person name="Wang J."/>
            <person name="Du Y."/>
            <person name="Li S."/>
        </authorList>
    </citation>
    <scope>NUCLEOTIDE SEQUENCE [LARGE SCALE GENOMIC DNA]</scope>
    <source>
        <strain evidence="3">cv. 9930</strain>
    </source>
</reference>
<keyword evidence="3" id="KW-1185">Reference proteome</keyword>
<dbReference type="Proteomes" id="UP000029981">
    <property type="component" value="Chromosome 5"/>
</dbReference>
<evidence type="ECO:0000313" key="2">
    <source>
        <dbReference type="EMBL" id="KGN50889.1"/>
    </source>
</evidence>
<reference evidence="2 3" key="3">
    <citation type="journal article" date="2010" name="BMC Genomics">
        <title>Transcriptome sequencing and comparative analysis of cucumber flowers with different sex types.</title>
        <authorList>
            <person name="Guo S."/>
            <person name="Zheng Y."/>
            <person name="Joung J.G."/>
            <person name="Liu S."/>
            <person name="Zhang Z."/>
            <person name="Crasta O.R."/>
            <person name="Sobral B.W."/>
            <person name="Xu Y."/>
            <person name="Huang S."/>
            <person name="Fei Z."/>
        </authorList>
    </citation>
    <scope>NUCLEOTIDE SEQUENCE [LARGE SCALE GENOMIC DNA]</scope>
    <source>
        <strain evidence="3">cv. 9930</strain>
    </source>
</reference>